<feature type="compositionally biased region" description="Polar residues" evidence="2">
    <location>
        <begin position="26"/>
        <end position="53"/>
    </location>
</feature>
<evidence type="ECO:0008006" key="5">
    <source>
        <dbReference type="Google" id="ProtNLM"/>
    </source>
</evidence>
<feature type="region of interest" description="Disordered" evidence="2">
    <location>
        <begin position="1"/>
        <end position="20"/>
    </location>
</feature>
<dbReference type="AlphaFoldDB" id="A0AAX4KTA5"/>
<name>A0AAX4KTA5_9TREE</name>
<gene>
    <name evidence="3" type="ORF">V865_006595</name>
</gene>
<feature type="region of interest" description="Disordered" evidence="2">
    <location>
        <begin position="26"/>
        <end position="80"/>
    </location>
</feature>
<dbReference type="EMBL" id="CP144090">
    <property type="protein sequence ID" value="WWD08483.1"/>
    <property type="molecule type" value="Genomic_DNA"/>
</dbReference>
<dbReference type="KEGG" id="ker:91105396"/>
<accession>A0AAX4KTA5</accession>
<evidence type="ECO:0000256" key="1">
    <source>
        <dbReference type="SAM" id="Coils"/>
    </source>
</evidence>
<evidence type="ECO:0000313" key="3">
    <source>
        <dbReference type="EMBL" id="WWD08483.1"/>
    </source>
</evidence>
<feature type="coiled-coil region" evidence="1">
    <location>
        <begin position="85"/>
        <end position="112"/>
    </location>
</feature>
<protein>
    <recommendedName>
        <fullName evidence="5">BZIP domain-containing protein</fullName>
    </recommendedName>
</protein>
<dbReference type="Proteomes" id="UP001358614">
    <property type="component" value="Chromosome 2"/>
</dbReference>
<reference evidence="3 4" key="1">
    <citation type="submission" date="2024-01" db="EMBL/GenBank/DDBJ databases">
        <title>Comparative genomics of Cryptococcus and Kwoniella reveals pathogenesis evolution and contrasting modes of karyotype evolution via chromosome fusion or intercentromeric recombination.</title>
        <authorList>
            <person name="Coelho M.A."/>
            <person name="David-Palma M."/>
            <person name="Shea T."/>
            <person name="Bowers K."/>
            <person name="McGinley-Smith S."/>
            <person name="Mohammad A.W."/>
            <person name="Gnirke A."/>
            <person name="Yurkov A.M."/>
            <person name="Nowrousian M."/>
            <person name="Sun S."/>
            <person name="Cuomo C.A."/>
            <person name="Heitman J."/>
        </authorList>
    </citation>
    <scope>NUCLEOTIDE SEQUENCE [LARGE SCALE GENOMIC DNA]</scope>
    <source>
        <strain evidence="3 4">PYCC6329</strain>
    </source>
</reference>
<feature type="region of interest" description="Disordered" evidence="2">
    <location>
        <begin position="122"/>
        <end position="141"/>
    </location>
</feature>
<feature type="compositionally biased region" description="Basic and acidic residues" evidence="2">
    <location>
        <begin position="55"/>
        <end position="69"/>
    </location>
</feature>
<evidence type="ECO:0000256" key="2">
    <source>
        <dbReference type="SAM" id="MobiDB-lite"/>
    </source>
</evidence>
<proteinExistence type="predicted"/>
<evidence type="ECO:0000313" key="4">
    <source>
        <dbReference type="Proteomes" id="UP001358614"/>
    </source>
</evidence>
<dbReference type="GeneID" id="91105396"/>
<keyword evidence="4" id="KW-1185">Reference proteome</keyword>
<organism evidence="3 4">
    <name type="scientific">Kwoniella europaea PYCC6329</name>
    <dbReference type="NCBI Taxonomy" id="1423913"/>
    <lineage>
        <taxon>Eukaryota</taxon>
        <taxon>Fungi</taxon>
        <taxon>Dikarya</taxon>
        <taxon>Basidiomycota</taxon>
        <taxon>Agaricomycotina</taxon>
        <taxon>Tremellomycetes</taxon>
        <taxon>Tremellales</taxon>
        <taxon>Cryptococcaceae</taxon>
        <taxon>Kwoniella</taxon>
    </lineage>
</organism>
<dbReference type="RefSeq" id="XP_066086450.1">
    <property type="nucleotide sequence ID" value="XM_066230353.1"/>
</dbReference>
<keyword evidence="1" id="KW-0175">Coiled coil</keyword>
<sequence length="141" mass="15359">MSAFDSPGHNQAQWDTLGVEPGQELNANFWDSQSLYPSSASDNANDYGSSQGEAASKDEDGGSEHESRFGKYKSHKRRGRPVRSLKLLMSEWNAAKTERDNLESQLATLKANDLLQGAVVSKVSRKASNNPSGGESDLITR</sequence>
<feature type="compositionally biased region" description="Basic residues" evidence="2">
    <location>
        <begin position="70"/>
        <end position="80"/>
    </location>
</feature>